<comment type="caution">
    <text evidence="3">The sequence shown here is derived from an EMBL/GenBank/DDBJ whole genome shotgun (WGS) entry which is preliminary data.</text>
</comment>
<accession>A0A495VZ69</accession>
<feature type="chain" id="PRO_5019827598" evidence="2">
    <location>
        <begin position="30"/>
        <end position="177"/>
    </location>
</feature>
<evidence type="ECO:0000256" key="1">
    <source>
        <dbReference type="SAM" id="MobiDB-lite"/>
    </source>
</evidence>
<dbReference type="RefSeq" id="WP_121004223.1">
    <property type="nucleotide sequence ID" value="NZ_RBXO01000001.1"/>
</dbReference>
<protein>
    <submittedName>
        <fullName evidence="3">Uncharacterized protein</fullName>
    </submittedName>
</protein>
<organism evidence="3 4">
    <name type="scientific">Saccharothrix australiensis</name>
    <dbReference type="NCBI Taxonomy" id="2072"/>
    <lineage>
        <taxon>Bacteria</taxon>
        <taxon>Bacillati</taxon>
        <taxon>Actinomycetota</taxon>
        <taxon>Actinomycetes</taxon>
        <taxon>Pseudonocardiales</taxon>
        <taxon>Pseudonocardiaceae</taxon>
        <taxon>Saccharothrix</taxon>
    </lineage>
</organism>
<keyword evidence="4" id="KW-1185">Reference proteome</keyword>
<feature type="region of interest" description="Disordered" evidence="1">
    <location>
        <begin position="150"/>
        <end position="177"/>
    </location>
</feature>
<dbReference type="AlphaFoldDB" id="A0A495VZ69"/>
<name>A0A495VZ69_9PSEU</name>
<feature type="signal peptide" evidence="2">
    <location>
        <begin position="1"/>
        <end position="29"/>
    </location>
</feature>
<evidence type="ECO:0000313" key="4">
    <source>
        <dbReference type="Proteomes" id="UP000282084"/>
    </source>
</evidence>
<keyword evidence="2" id="KW-0732">Signal</keyword>
<dbReference type="EMBL" id="RBXO01000001">
    <property type="protein sequence ID" value="RKT53675.1"/>
    <property type="molecule type" value="Genomic_DNA"/>
</dbReference>
<dbReference type="Proteomes" id="UP000282084">
    <property type="component" value="Unassembled WGS sequence"/>
</dbReference>
<proteinExistence type="predicted"/>
<reference evidence="3 4" key="1">
    <citation type="submission" date="2018-10" db="EMBL/GenBank/DDBJ databases">
        <title>Sequencing the genomes of 1000 actinobacteria strains.</title>
        <authorList>
            <person name="Klenk H.-P."/>
        </authorList>
    </citation>
    <scope>NUCLEOTIDE SEQUENCE [LARGE SCALE GENOMIC DNA]</scope>
    <source>
        <strain evidence="3 4">DSM 43800</strain>
    </source>
</reference>
<evidence type="ECO:0000313" key="3">
    <source>
        <dbReference type="EMBL" id="RKT53675.1"/>
    </source>
</evidence>
<gene>
    <name evidence="3" type="ORF">C8E97_2254</name>
</gene>
<dbReference type="OrthoDB" id="7804719at2"/>
<sequence length="177" mass="19426">MHGRQRFGRRGWRVAAIAAAAAAVMTAQAAPAVAVNYPAWFVVEVYETPKVKRTFHSPGQFDSHAEHNAWIKSCQAQHPGSSPVGDPRHGTKQGSKCGKGGRNGNTKYGYGIQDFDVPTRKRMVFRSNKKVNNQGEGDAWVAKCRQEREAKGFPWEGRPVGRPEKKPTGSPCLPKDG</sequence>
<feature type="region of interest" description="Disordered" evidence="1">
    <location>
        <begin position="75"/>
        <end position="112"/>
    </location>
</feature>
<evidence type="ECO:0000256" key="2">
    <source>
        <dbReference type="SAM" id="SignalP"/>
    </source>
</evidence>